<evidence type="ECO:0000256" key="3">
    <source>
        <dbReference type="ARBA" id="ARBA00022729"/>
    </source>
</evidence>
<dbReference type="EMBL" id="JABVEC010000054">
    <property type="protein sequence ID" value="MBC6471002.1"/>
    <property type="molecule type" value="Genomic_DNA"/>
</dbReference>
<comment type="caution">
    <text evidence="4">The sequence shown here is derived from an EMBL/GenBank/DDBJ whole genome shotgun (WGS) entry which is preliminary data.</text>
</comment>
<evidence type="ECO:0000313" key="5">
    <source>
        <dbReference type="Proteomes" id="UP000805614"/>
    </source>
</evidence>
<keyword evidence="3" id="KW-0732">Signal</keyword>
<dbReference type="PANTHER" id="PTHR43649">
    <property type="entry name" value="ARABINOSE-BINDING PROTEIN-RELATED"/>
    <property type="match status" value="1"/>
</dbReference>
<sequence>MERGAAPSGAGLPRRDLLGAAGALGLSAFLAGCGVGGSGATGAEGSGKGTIRALFMKQAGYSEDDITKMTAGFHSANPGITVKTEFVSYEALHDKIVAAAPAGTYDVVLIDVIWPAELGSTRVITDVTRKWPEAWQREMFAGAVEVPRYGSRFYGVPWILDTKYLYYNDAHARRAKVEAGELDTWDGVLRAARAIKAAGVTRYPLVWSWQQAEALICDYAQLLGAFGGRFLDPSGRLAFNIGGGVRALEFMRRSIVEGLSNPVSTQSIEEDVRRIFSAGQASLALNWTYMAAQANDPRQSGVAGDVKVLRTPSGPGGRPGVNGSMALAISASSKQRAAAWKYISYLVSPPVQDRYAVSSLPVWTRSYDEPQVIRANPVLVPQAKRQLGDLIARPQVRSYNAVSQLLQSEIQKALLGQKTPQKALDDAAHRAEDLL</sequence>
<dbReference type="InterPro" id="IPR006311">
    <property type="entry name" value="TAT_signal"/>
</dbReference>
<dbReference type="InterPro" id="IPR050490">
    <property type="entry name" value="Bact_solute-bd_prot1"/>
</dbReference>
<dbReference type="Pfam" id="PF01547">
    <property type="entry name" value="SBP_bac_1"/>
    <property type="match status" value="1"/>
</dbReference>
<keyword evidence="2" id="KW-0813">Transport</keyword>
<dbReference type="SUPFAM" id="SSF53850">
    <property type="entry name" value="Periplasmic binding protein-like II"/>
    <property type="match status" value="1"/>
</dbReference>
<dbReference type="PROSITE" id="PS51318">
    <property type="entry name" value="TAT"/>
    <property type="match status" value="1"/>
</dbReference>
<name>A0ABR7M1K8_9ACTN</name>
<evidence type="ECO:0000256" key="1">
    <source>
        <dbReference type="ARBA" id="ARBA00008520"/>
    </source>
</evidence>
<accession>A0ABR7M1K8</accession>
<reference evidence="4 5" key="1">
    <citation type="submission" date="2020-06" db="EMBL/GenBank/DDBJ databases">
        <title>Actinomadura xiongansis sp. nov., isolated from soil of Baiyangdian.</title>
        <authorList>
            <person name="Zhang X."/>
        </authorList>
    </citation>
    <scope>NUCLEOTIDE SEQUENCE [LARGE SCALE GENOMIC DNA]</scope>
    <source>
        <strain evidence="4 5">HBUM206468</strain>
    </source>
</reference>
<evidence type="ECO:0000256" key="2">
    <source>
        <dbReference type="ARBA" id="ARBA00022448"/>
    </source>
</evidence>
<proteinExistence type="inferred from homology"/>
<dbReference type="Gene3D" id="3.40.190.10">
    <property type="entry name" value="Periplasmic binding protein-like II"/>
    <property type="match status" value="2"/>
</dbReference>
<dbReference type="PROSITE" id="PS51257">
    <property type="entry name" value="PROKAR_LIPOPROTEIN"/>
    <property type="match status" value="1"/>
</dbReference>
<dbReference type="Proteomes" id="UP000805614">
    <property type="component" value="Unassembled WGS sequence"/>
</dbReference>
<evidence type="ECO:0000313" key="4">
    <source>
        <dbReference type="EMBL" id="MBC6471002.1"/>
    </source>
</evidence>
<gene>
    <name evidence="4" type="ORF">HKK74_36755</name>
</gene>
<organism evidence="4 5">
    <name type="scientific">Actinomadura alba</name>
    <dbReference type="NCBI Taxonomy" id="406431"/>
    <lineage>
        <taxon>Bacteria</taxon>
        <taxon>Bacillati</taxon>
        <taxon>Actinomycetota</taxon>
        <taxon>Actinomycetes</taxon>
        <taxon>Streptosporangiales</taxon>
        <taxon>Thermomonosporaceae</taxon>
        <taxon>Actinomadura</taxon>
    </lineage>
</organism>
<dbReference type="PANTHER" id="PTHR43649:SF34">
    <property type="entry name" value="ABC TRANSPORTER PERIPLASMIC-BINDING PROTEIN YCJN-RELATED"/>
    <property type="match status" value="1"/>
</dbReference>
<comment type="similarity">
    <text evidence="1">Belongs to the bacterial solute-binding protein 1 family.</text>
</comment>
<dbReference type="InterPro" id="IPR006059">
    <property type="entry name" value="SBP"/>
</dbReference>
<keyword evidence="5" id="KW-1185">Reference proteome</keyword>
<dbReference type="RefSeq" id="WP_187248044.1">
    <property type="nucleotide sequence ID" value="NZ_BAAAOK010000001.1"/>
</dbReference>
<protein>
    <submittedName>
        <fullName evidence="4">Extracellular solute-binding protein</fullName>
    </submittedName>
</protein>